<proteinExistence type="predicted"/>
<protein>
    <recommendedName>
        <fullName evidence="1">Peptidase M24 domain-containing protein</fullName>
    </recommendedName>
</protein>
<dbReference type="AlphaFoldDB" id="V8C717"/>
<sequence>MVLGCWSICICGDETTVSVSGKQYVTSDRVIDNNDILTIDLSPQIGNIWGDYARTIILENGKVVDDIELIQNQEWKSGLQIEEKLHAELLTFVTKETTFEELYYYMNEFILKNGFVNLDFMGNLGHSIVKVKSDRVYIEKGNKSKLGEVKYFTFEPHIAFPDSKYGYKKENTYYFETS</sequence>
<comment type="caution">
    <text evidence="2">The sequence shown here is derived from an EMBL/GenBank/DDBJ whole genome shotgun (WGS) entry which is preliminary data.</text>
</comment>
<dbReference type="Gene3D" id="3.90.230.10">
    <property type="entry name" value="Creatinase/methionine aminopeptidase superfamily"/>
    <property type="match status" value="1"/>
</dbReference>
<feature type="domain" description="Peptidase M24" evidence="1">
    <location>
        <begin position="9"/>
        <end position="174"/>
    </location>
</feature>
<evidence type="ECO:0000313" key="2">
    <source>
        <dbReference type="EMBL" id="ETD23198.1"/>
    </source>
</evidence>
<dbReference type="Proteomes" id="UP000018683">
    <property type="component" value="Unassembled WGS sequence"/>
</dbReference>
<dbReference type="STRING" id="1073376.HMPREF1202_01200"/>
<dbReference type="InterPro" id="IPR000994">
    <property type="entry name" value="Pept_M24"/>
</dbReference>
<dbReference type="SUPFAM" id="SSF55920">
    <property type="entry name" value="Creatinase/aminopeptidase"/>
    <property type="match status" value="1"/>
</dbReference>
<dbReference type="HOGENOM" id="CLU_104093_0_0_9"/>
<evidence type="ECO:0000259" key="1">
    <source>
        <dbReference type="Pfam" id="PF00557"/>
    </source>
</evidence>
<organism evidence="2 3">
    <name type="scientific">[Ruminococcus] lactaris CC59_002D</name>
    <dbReference type="NCBI Taxonomy" id="1073376"/>
    <lineage>
        <taxon>Bacteria</taxon>
        <taxon>Bacillati</taxon>
        <taxon>Bacillota</taxon>
        <taxon>Clostridia</taxon>
        <taxon>Lachnospirales</taxon>
        <taxon>Lachnospiraceae</taxon>
        <taxon>Mediterraneibacter</taxon>
    </lineage>
</organism>
<gene>
    <name evidence="2" type="ORF">HMPREF1202_01200</name>
</gene>
<dbReference type="Pfam" id="PF00557">
    <property type="entry name" value="Peptidase_M24"/>
    <property type="match status" value="1"/>
</dbReference>
<dbReference type="PATRIC" id="fig|1073376.3.peg.1240"/>
<evidence type="ECO:0000313" key="3">
    <source>
        <dbReference type="Proteomes" id="UP000018683"/>
    </source>
</evidence>
<reference evidence="2 3" key="1">
    <citation type="submission" date="2013-10" db="EMBL/GenBank/DDBJ databases">
        <title>The Genome Sequence of Ruminococcus lactaris CC59_002D.</title>
        <authorList>
            <consortium name="The Broad Institute Genomics Platform"/>
            <person name="Earl A."/>
            <person name="Allen-Vercoe E."/>
            <person name="Daigneault M."/>
            <person name="Young S.K."/>
            <person name="Zeng Q."/>
            <person name="Gargeya S."/>
            <person name="Fitzgerald M."/>
            <person name="Abouelleil A."/>
            <person name="Alvarado L."/>
            <person name="Chapman S.B."/>
            <person name="Gainer-Dewar J."/>
            <person name="Goldberg J."/>
            <person name="Griggs A."/>
            <person name="Gujja S."/>
            <person name="Hansen M."/>
            <person name="Howarth C."/>
            <person name="Imamovic A."/>
            <person name="Ireland A."/>
            <person name="Larimer J."/>
            <person name="McCowan C."/>
            <person name="Murphy C."/>
            <person name="Pearson M."/>
            <person name="Poon T.W."/>
            <person name="Priest M."/>
            <person name="Roberts A."/>
            <person name="Saif S."/>
            <person name="Shea T."/>
            <person name="Sykes S."/>
            <person name="Wortman J."/>
            <person name="Nusbaum C."/>
            <person name="Birren B."/>
        </authorList>
    </citation>
    <scope>NUCLEOTIDE SEQUENCE [LARGE SCALE GENOMIC DNA]</scope>
    <source>
        <strain evidence="2 3">CC59_002D</strain>
    </source>
</reference>
<dbReference type="InterPro" id="IPR036005">
    <property type="entry name" value="Creatinase/aminopeptidase-like"/>
</dbReference>
<accession>V8C717</accession>
<dbReference type="EMBL" id="AZJE01000013">
    <property type="protein sequence ID" value="ETD23198.1"/>
    <property type="molecule type" value="Genomic_DNA"/>
</dbReference>
<name>V8C717_9FIRM</name>